<evidence type="ECO:0000256" key="4">
    <source>
        <dbReference type="ARBA" id="ARBA00023033"/>
    </source>
</evidence>
<sequence length="500" mass="56162">MDIATWKGVENGKVPIPERVPEHPKMKKKLILNALTANAPTNVNQGLWRHPGHKGKNFNDIEYWVELAQVLERGKFHALFIVDIGGVYDVYKGSKDPGIKAGTQYPINDPLYLVPALTMVTKSLGFAITASTTYDVPFALARRYSTVDHISKGRVGWNIVTSFLESGAKNHGNDLQTPHDERYAIANEFMDVCYKLWESSWREDAIKADIESNTFAEPTLVRYIDHNEKYFNVPGPHICSPSVQRTPFLYQAGMSKAGRDFAAKHAEAIFLQAPSPEYVRSSVDDIRKTAANYGRDPQSLKFIPSMFVCVAETDEEAKAKYDEYFSYIDREGALVLFGGWFGMDLGIYDDDEDLRKVDNVAISKAISQWADSSKTPDALWNKARVAEELALGGRSDIVIGSPTTVADRMEEWIEVGDIDGFNMQSAIVPGTYIDIVDLLIPELQKRGRFWNDYAVPGGSLRENMYATPGDSHLRSHHPGSKFSWNKDDPFPLESHKRAKR</sequence>
<evidence type="ECO:0000256" key="5">
    <source>
        <dbReference type="ARBA" id="ARBA00033748"/>
    </source>
</evidence>
<dbReference type="InterPro" id="IPR051260">
    <property type="entry name" value="Diverse_substr_monoxygenases"/>
</dbReference>
<dbReference type="AlphaFoldDB" id="A0A1D8N796"/>
<dbReference type="KEGG" id="yli:2907633"/>
<dbReference type="VEuPathDB" id="FungiDB:YALI1_B14268g"/>
<proteinExistence type="inferred from homology"/>
<dbReference type="GO" id="GO:0004497">
    <property type="term" value="F:monooxygenase activity"/>
    <property type="evidence" value="ECO:0007669"/>
    <property type="project" value="UniProtKB-KW"/>
</dbReference>
<dbReference type="eggNOG" id="ENOG502QSR6">
    <property type="taxonomic scope" value="Eukaryota"/>
</dbReference>
<reference evidence="8 9" key="1">
    <citation type="journal article" date="2016" name="PLoS ONE">
        <title>Sequence Assembly of Yarrowia lipolytica Strain W29/CLIB89 Shows Transposable Element Diversity.</title>
        <authorList>
            <person name="Magnan C."/>
            <person name="Yu J."/>
            <person name="Chang I."/>
            <person name="Jahn E."/>
            <person name="Kanomata Y."/>
            <person name="Wu J."/>
            <person name="Zeller M."/>
            <person name="Oakes M."/>
            <person name="Baldi P."/>
            <person name="Sandmeyer S."/>
        </authorList>
    </citation>
    <scope>NUCLEOTIDE SEQUENCE [LARGE SCALE GENOMIC DNA]</scope>
    <source>
        <strain evidence="9">CLIB89(W29)</strain>
    </source>
</reference>
<keyword evidence="1" id="KW-0285">Flavoprotein</keyword>
<feature type="domain" description="Luciferase-like" evidence="7">
    <location>
        <begin position="49"/>
        <end position="416"/>
    </location>
</feature>
<dbReference type="VEuPathDB" id="FungiDB:YALI0_B10604g"/>
<name>A0A1D8N796_YARLL</name>
<organism evidence="8 9">
    <name type="scientific">Yarrowia lipolytica</name>
    <name type="common">Candida lipolytica</name>
    <dbReference type="NCBI Taxonomy" id="4952"/>
    <lineage>
        <taxon>Eukaryota</taxon>
        <taxon>Fungi</taxon>
        <taxon>Dikarya</taxon>
        <taxon>Ascomycota</taxon>
        <taxon>Saccharomycotina</taxon>
        <taxon>Dipodascomycetes</taxon>
        <taxon>Dipodascales</taxon>
        <taxon>Dipodascales incertae sedis</taxon>
        <taxon>Yarrowia</taxon>
    </lineage>
</organism>
<evidence type="ECO:0000256" key="3">
    <source>
        <dbReference type="ARBA" id="ARBA00023002"/>
    </source>
</evidence>
<dbReference type="PANTHER" id="PTHR30011:SF16">
    <property type="entry name" value="C2H2 FINGER DOMAIN TRANSCRIPTION FACTOR (EUROFUNG)-RELATED"/>
    <property type="match status" value="1"/>
</dbReference>
<comment type="similarity">
    <text evidence="5">Belongs to the NtaA/SnaA/DszA monooxygenase family.</text>
</comment>
<evidence type="ECO:0000313" key="9">
    <source>
        <dbReference type="Proteomes" id="UP000182444"/>
    </source>
</evidence>
<dbReference type="EMBL" id="CP017554">
    <property type="protein sequence ID" value="AOW01514.1"/>
    <property type="molecule type" value="Genomic_DNA"/>
</dbReference>
<evidence type="ECO:0000313" key="8">
    <source>
        <dbReference type="EMBL" id="AOW01514.1"/>
    </source>
</evidence>
<dbReference type="GO" id="GO:0016705">
    <property type="term" value="F:oxidoreductase activity, acting on paired donors, with incorporation or reduction of molecular oxygen"/>
    <property type="evidence" value="ECO:0007669"/>
    <property type="project" value="InterPro"/>
</dbReference>
<dbReference type="Proteomes" id="UP000182444">
    <property type="component" value="Chromosome 1B"/>
</dbReference>
<protein>
    <recommendedName>
        <fullName evidence="7">Luciferase-like domain-containing protein</fullName>
    </recommendedName>
</protein>
<evidence type="ECO:0000256" key="1">
    <source>
        <dbReference type="ARBA" id="ARBA00022630"/>
    </source>
</evidence>
<dbReference type="NCBIfam" id="TIGR03860">
    <property type="entry name" value="FMN_nitrolo"/>
    <property type="match status" value="1"/>
</dbReference>
<dbReference type="SUPFAM" id="SSF51679">
    <property type="entry name" value="Bacterial luciferase-like"/>
    <property type="match status" value="1"/>
</dbReference>
<dbReference type="PANTHER" id="PTHR30011">
    <property type="entry name" value="ALKANESULFONATE MONOOXYGENASE-RELATED"/>
    <property type="match status" value="1"/>
</dbReference>
<dbReference type="Pfam" id="PF00296">
    <property type="entry name" value="Bac_luciferase"/>
    <property type="match status" value="1"/>
</dbReference>
<evidence type="ECO:0000256" key="2">
    <source>
        <dbReference type="ARBA" id="ARBA00022643"/>
    </source>
</evidence>
<dbReference type="InterPro" id="IPR036661">
    <property type="entry name" value="Luciferase-like_sf"/>
</dbReference>
<feature type="compositionally biased region" description="Basic and acidic residues" evidence="6">
    <location>
        <begin position="484"/>
        <end position="500"/>
    </location>
</feature>
<keyword evidence="4" id="KW-0503">Monooxygenase</keyword>
<dbReference type="InterPro" id="IPR011251">
    <property type="entry name" value="Luciferase-like_dom"/>
</dbReference>
<gene>
    <name evidence="8" type="ORF">YALI1_B14268g</name>
</gene>
<dbReference type="PIRSF" id="PIRSF000337">
    <property type="entry name" value="NTA_MOA"/>
    <property type="match status" value="1"/>
</dbReference>
<dbReference type="Gene3D" id="3.20.20.30">
    <property type="entry name" value="Luciferase-like domain"/>
    <property type="match status" value="1"/>
</dbReference>
<keyword evidence="2" id="KW-0288">FMN</keyword>
<accession>A0A1D8N796</accession>
<evidence type="ECO:0000259" key="7">
    <source>
        <dbReference type="Pfam" id="PF00296"/>
    </source>
</evidence>
<dbReference type="RefSeq" id="XP_500728.3">
    <property type="nucleotide sequence ID" value="XM_500728.3"/>
</dbReference>
<dbReference type="InterPro" id="IPR016215">
    <property type="entry name" value="NTA_MOA"/>
</dbReference>
<keyword evidence="3" id="KW-0560">Oxidoreductase</keyword>
<feature type="region of interest" description="Disordered" evidence="6">
    <location>
        <begin position="466"/>
        <end position="500"/>
    </location>
</feature>
<dbReference type="GeneID" id="2907633"/>
<evidence type="ECO:0000256" key="6">
    <source>
        <dbReference type="SAM" id="MobiDB-lite"/>
    </source>
</evidence>